<keyword evidence="2" id="KW-1185">Reference proteome</keyword>
<accession>A0A6S7C211</accession>
<evidence type="ECO:0000313" key="1">
    <source>
        <dbReference type="EMBL" id="CAB3779158.1"/>
    </source>
</evidence>
<dbReference type="EMBL" id="CADIKM010000002">
    <property type="protein sequence ID" value="CAB3779158.1"/>
    <property type="molecule type" value="Genomic_DNA"/>
</dbReference>
<name>A0A6S7C211_9BURK</name>
<sequence>MKSHIDDDACAASVQASRDTSRNFLELLGYILADGEGDIRTAARDFALSDASLVRLRRAMDRVACAQRLVETVRAVAGGGTGAPTAESSGDSQAEDSLRVISAAMRAEVELLAKGWPEDYPAGAVEWLLL</sequence>
<reference evidence="1 2" key="1">
    <citation type="submission" date="2020-04" db="EMBL/GenBank/DDBJ databases">
        <authorList>
            <person name="De Canck E."/>
        </authorList>
    </citation>
    <scope>NUCLEOTIDE SEQUENCE [LARGE SCALE GENOMIC DNA]</scope>
    <source>
        <strain evidence="1 2">LMG 28138</strain>
    </source>
</reference>
<dbReference type="Proteomes" id="UP000494115">
    <property type="component" value="Unassembled WGS sequence"/>
</dbReference>
<protein>
    <submittedName>
        <fullName evidence="1">Uncharacterized protein</fullName>
    </submittedName>
</protein>
<proteinExistence type="predicted"/>
<organism evidence="1 2">
    <name type="scientific">Pararobbsia alpina</name>
    <dbReference type="NCBI Taxonomy" id="621374"/>
    <lineage>
        <taxon>Bacteria</taxon>
        <taxon>Pseudomonadati</taxon>
        <taxon>Pseudomonadota</taxon>
        <taxon>Betaproteobacteria</taxon>
        <taxon>Burkholderiales</taxon>
        <taxon>Burkholderiaceae</taxon>
        <taxon>Pararobbsia</taxon>
    </lineage>
</organism>
<evidence type="ECO:0000313" key="2">
    <source>
        <dbReference type="Proteomes" id="UP000494115"/>
    </source>
</evidence>
<gene>
    <name evidence="1" type="ORF">LMG28138_00813</name>
</gene>
<dbReference type="AlphaFoldDB" id="A0A6S7C211"/>